<dbReference type="AlphaFoldDB" id="A0A9I9EFF1"/>
<organism evidence="1">
    <name type="scientific">Cucumis melo</name>
    <name type="common">Muskmelon</name>
    <dbReference type="NCBI Taxonomy" id="3656"/>
    <lineage>
        <taxon>Eukaryota</taxon>
        <taxon>Viridiplantae</taxon>
        <taxon>Streptophyta</taxon>
        <taxon>Embryophyta</taxon>
        <taxon>Tracheophyta</taxon>
        <taxon>Spermatophyta</taxon>
        <taxon>Magnoliopsida</taxon>
        <taxon>eudicotyledons</taxon>
        <taxon>Gunneridae</taxon>
        <taxon>Pentapetalae</taxon>
        <taxon>rosids</taxon>
        <taxon>fabids</taxon>
        <taxon>Cucurbitales</taxon>
        <taxon>Cucurbitaceae</taxon>
        <taxon>Benincaseae</taxon>
        <taxon>Cucumis</taxon>
    </lineage>
</organism>
<sequence>MPGGLIQYKSTSKHKSRRQSSMIMIPISNKTQLENIKMRNPTMDDTVDQINIQVLTTLMKEARRRNGKTPNPTVVGMLILTRTRMKNSRGLVY</sequence>
<dbReference type="Gramene" id="MELO3C032985.2.1">
    <property type="protein sequence ID" value="MELO3C032985.2.1"/>
    <property type="gene ID" value="MELO3C032985.2"/>
</dbReference>
<reference evidence="1" key="1">
    <citation type="submission" date="2023-03" db="UniProtKB">
        <authorList>
            <consortium name="EnsemblPlants"/>
        </authorList>
    </citation>
    <scope>IDENTIFICATION</scope>
</reference>
<protein>
    <submittedName>
        <fullName evidence="1">Uncharacterized protein</fullName>
    </submittedName>
</protein>
<accession>A0A9I9EFF1</accession>
<proteinExistence type="predicted"/>
<dbReference type="EnsemblPlants" id="MELO3C032985.2.1">
    <property type="protein sequence ID" value="MELO3C032985.2.1"/>
    <property type="gene ID" value="MELO3C032985.2"/>
</dbReference>
<name>A0A9I9EFF1_CUCME</name>
<evidence type="ECO:0000313" key="1">
    <source>
        <dbReference type="EnsemblPlants" id="MELO3C032985.2.1"/>
    </source>
</evidence>